<dbReference type="PROSITE" id="PS50937">
    <property type="entry name" value="HTH_MERR_2"/>
    <property type="match status" value="1"/>
</dbReference>
<dbReference type="OrthoDB" id="9808480at2"/>
<dbReference type="Gene3D" id="1.10.1660.10">
    <property type="match status" value="1"/>
</dbReference>
<evidence type="ECO:0000259" key="7">
    <source>
        <dbReference type="PROSITE" id="PS50937"/>
    </source>
</evidence>
<evidence type="ECO:0000256" key="4">
    <source>
        <dbReference type="ARBA" id="ARBA00023125"/>
    </source>
</evidence>
<dbReference type="GO" id="GO:0003700">
    <property type="term" value="F:DNA-binding transcription factor activity"/>
    <property type="evidence" value="ECO:0007669"/>
    <property type="project" value="InterPro"/>
</dbReference>
<evidence type="ECO:0000256" key="5">
    <source>
        <dbReference type="ARBA" id="ARBA00024874"/>
    </source>
</evidence>
<dbReference type="SMART" id="SM00422">
    <property type="entry name" value="HTH_MERR"/>
    <property type="match status" value="1"/>
</dbReference>
<dbReference type="GO" id="GO:0003677">
    <property type="term" value="F:DNA binding"/>
    <property type="evidence" value="ECO:0007669"/>
    <property type="project" value="UniProtKB-KW"/>
</dbReference>
<reference evidence="8 9" key="1">
    <citation type="submission" date="2019-03" db="EMBL/GenBank/DDBJ databases">
        <title>Genomic Encyclopedia of Type Strains, Phase IV (KMG-IV): sequencing the most valuable type-strain genomes for metagenomic binning, comparative biology and taxonomic classification.</title>
        <authorList>
            <person name="Goeker M."/>
        </authorList>
    </citation>
    <scope>NUCLEOTIDE SEQUENCE [LARGE SCALE GENOMIC DNA]</scope>
    <source>
        <strain evidence="8 9">DSM 26377</strain>
    </source>
</reference>
<dbReference type="RefSeq" id="WP_133880936.1">
    <property type="nucleotide sequence ID" value="NZ_MWIN01000001.1"/>
</dbReference>
<dbReference type="InterPro" id="IPR000551">
    <property type="entry name" value="MerR-type_HTH_dom"/>
</dbReference>
<keyword evidence="4" id="KW-0238">DNA-binding</keyword>
<evidence type="ECO:0000313" key="9">
    <source>
        <dbReference type="Proteomes" id="UP000295341"/>
    </source>
</evidence>
<dbReference type="CDD" id="cd04783">
    <property type="entry name" value="HTH_MerR1"/>
    <property type="match status" value="1"/>
</dbReference>
<dbReference type="Pfam" id="PF13411">
    <property type="entry name" value="MerR_1"/>
    <property type="match status" value="1"/>
</dbReference>
<dbReference type="Proteomes" id="UP000295341">
    <property type="component" value="Unassembled WGS sequence"/>
</dbReference>
<protein>
    <recommendedName>
        <fullName evidence="1">Mercuric resistance operon regulatory protein</fullName>
    </recommendedName>
</protein>
<dbReference type="SUPFAM" id="SSF46955">
    <property type="entry name" value="Putative DNA-binding domain"/>
    <property type="match status" value="1"/>
</dbReference>
<dbReference type="PRINTS" id="PR00040">
    <property type="entry name" value="HTHMERR"/>
</dbReference>
<evidence type="ECO:0000256" key="1">
    <source>
        <dbReference type="ARBA" id="ARBA00017146"/>
    </source>
</evidence>
<feature type="coiled-coil region" evidence="6">
    <location>
        <begin position="86"/>
        <end position="116"/>
    </location>
</feature>
<gene>
    <name evidence="8" type="ORF">DFR24_1837</name>
</gene>
<evidence type="ECO:0000313" key="8">
    <source>
        <dbReference type="EMBL" id="TDU32441.1"/>
    </source>
</evidence>
<dbReference type="GO" id="GO:0045340">
    <property type="term" value="F:mercury ion binding"/>
    <property type="evidence" value="ECO:0007669"/>
    <property type="project" value="InterPro"/>
</dbReference>
<feature type="domain" description="HTH merR-type" evidence="7">
    <location>
        <begin position="8"/>
        <end position="76"/>
    </location>
</feature>
<evidence type="ECO:0000256" key="2">
    <source>
        <dbReference type="ARBA" id="ARBA00022466"/>
    </source>
</evidence>
<keyword evidence="9" id="KW-1185">Reference proteome</keyword>
<keyword evidence="3" id="KW-0476">Mercury</keyword>
<accession>A0A4S3KAN3</accession>
<sequence length="138" mass="15409">MPTQNPESMTIGRLARAAGVGIETIRYYQQRGLLPLPATVGAYRHYPVVLTERIRFIKRAQELGFSLDEISSLLRLEDGADRASIRKIATDRLQQIEQKLSDLRRMQKALKHLVSECEHTRADLPCPIISTLAVAAGG</sequence>
<dbReference type="InterPro" id="IPR009061">
    <property type="entry name" value="DNA-bd_dom_put_sf"/>
</dbReference>
<dbReference type="AlphaFoldDB" id="A0A4S3KAN3"/>
<organism evidence="8 9">
    <name type="scientific">Panacagrimonas perspica</name>
    <dbReference type="NCBI Taxonomy" id="381431"/>
    <lineage>
        <taxon>Bacteria</taxon>
        <taxon>Pseudomonadati</taxon>
        <taxon>Pseudomonadota</taxon>
        <taxon>Gammaproteobacteria</taxon>
        <taxon>Nevskiales</taxon>
        <taxon>Nevskiaceae</taxon>
        <taxon>Panacagrimonas</taxon>
    </lineage>
</organism>
<keyword evidence="6" id="KW-0175">Coiled coil</keyword>
<dbReference type="PANTHER" id="PTHR30204">
    <property type="entry name" value="REDOX-CYCLING DRUG-SENSING TRANSCRIPTIONAL ACTIVATOR SOXR"/>
    <property type="match status" value="1"/>
</dbReference>
<dbReference type="EMBL" id="SOBT01000008">
    <property type="protein sequence ID" value="TDU32441.1"/>
    <property type="molecule type" value="Genomic_DNA"/>
</dbReference>
<dbReference type="InterPro" id="IPR047057">
    <property type="entry name" value="MerR_fam"/>
</dbReference>
<comment type="function">
    <text evidence="5">Mediates the mercuric-dependent induction of mercury resistance operon. In the absence of mercury MerR represses transcription by binding tightly to the mer operator region; when mercury is present the dimeric complex binds a single ion and becomes a potent transcriptional activator, while remaining bound to the mer site.</text>
</comment>
<dbReference type="GO" id="GO:0046689">
    <property type="term" value="P:response to mercury ion"/>
    <property type="evidence" value="ECO:0007669"/>
    <property type="project" value="UniProtKB-KW"/>
</dbReference>
<dbReference type="PANTHER" id="PTHR30204:SF92">
    <property type="entry name" value="HTH-TYPE TRANSCRIPTIONAL REGULATOR ZNTR"/>
    <property type="match status" value="1"/>
</dbReference>
<proteinExistence type="predicted"/>
<evidence type="ECO:0000256" key="6">
    <source>
        <dbReference type="SAM" id="Coils"/>
    </source>
</evidence>
<comment type="caution">
    <text evidence="8">The sequence shown here is derived from an EMBL/GenBank/DDBJ whole genome shotgun (WGS) entry which is preliminary data.</text>
</comment>
<keyword evidence="2" id="KW-0475">Mercuric resistance</keyword>
<evidence type="ECO:0000256" key="3">
    <source>
        <dbReference type="ARBA" id="ARBA00022914"/>
    </source>
</evidence>
<dbReference type="InterPro" id="IPR011794">
    <property type="entry name" value="MerR"/>
</dbReference>
<name>A0A4S3KAN3_9GAMM</name>